<dbReference type="PANTHER" id="PTHR43130">
    <property type="entry name" value="ARAC-FAMILY TRANSCRIPTIONAL REGULATOR"/>
    <property type="match status" value="1"/>
</dbReference>
<reference evidence="4" key="1">
    <citation type="submission" date="2016-10" db="EMBL/GenBank/DDBJ databases">
        <authorList>
            <person name="Varghese N."/>
            <person name="Submissions S."/>
        </authorList>
    </citation>
    <scope>NUCLEOTIDE SEQUENCE [LARGE SCALE GENOMIC DNA]</scope>
    <source>
        <strain evidence="4">OK042</strain>
    </source>
</reference>
<evidence type="ECO:0000313" key="3">
    <source>
        <dbReference type="EMBL" id="SFK16504.1"/>
    </source>
</evidence>
<name>A0A1I3XAA6_9BACL</name>
<dbReference type="InterPro" id="IPR002818">
    <property type="entry name" value="DJ-1/PfpI"/>
</dbReference>
<dbReference type="Gene3D" id="3.40.50.880">
    <property type="match status" value="2"/>
</dbReference>
<evidence type="ECO:0000313" key="4">
    <source>
        <dbReference type="Proteomes" id="UP000198915"/>
    </source>
</evidence>
<dbReference type="InterPro" id="IPR029062">
    <property type="entry name" value="Class_I_gatase-like"/>
</dbReference>
<dbReference type="Pfam" id="PF01965">
    <property type="entry name" value="DJ-1_PfpI"/>
    <property type="match status" value="1"/>
</dbReference>
<evidence type="ECO:0000259" key="2">
    <source>
        <dbReference type="Pfam" id="PF01965"/>
    </source>
</evidence>
<sequence length="451" mass="50685">MKRFLLRLAVYLGILVFIVGGGGVIGFLGEQKAYWYSLRNEPIPKINQVEIPDYNPNKPTAAVLLGSPTTEVFDFLVPYQMLAMTKAYNVFAIAPDKNVTSLTGGLDLLPHYSFEELDQLLGKSPDLIVIPYMPLENQEKYKPVREWIQKHSDTFILSICGGAVNAADAGLLTGKSSTVHWQFFDQIKKSFSETNWIRDQRYVVGGEKIVSSAGLTSGIDATLYVISQQLGKSMAEKIAADMNYPTYHFVNNPKVDPYYLDRSEIIYLFNQAFQWNQTQTGVLLYDGMDDGELSAIYDTYAASGTTKVISISSNEQPIVTKYHLNLISKYQIQNAPQLDRLIVPGTEARILGAEEVEAWIASGKSVKPEFLHSESTKRFMFDAPLEDLAKQEDKLTAKFGAKRLEYRADYLQLEGNPFSIEAFGVPLFLATISLLFAYFIDRRFLVKESTK</sequence>
<keyword evidence="4" id="KW-1185">Reference proteome</keyword>
<proteinExistence type="predicted"/>
<dbReference type="PANTHER" id="PTHR43130:SF3">
    <property type="entry name" value="HTH-TYPE TRANSCRIPTIONAL REGULATOR RV1931C"/>
    <property type="match status" value="1"/>
</dbReference>
<organism evidence="3 4">
    <name type="scientific">Brevibacillus centrosporus</name>
    <dbReference type="NCBI Taxonomy" id="54910"/>
    <lineage>
        <taxon>Bacteria</taxon>
        <taxon>Bacillati</taxon>
        <taxon>Bacillota</taxon>
        <taxon>Bacilli</taxon>
        <taxon>Bacillales</taxon>
        <taxon>Paenibacillaceae</taxon>
        <taxon>Brevibacillus</taxon>
    </lineage>
</organism>
<gene>
    <name evidence="3" type="ORF">SAMN05518846_109141</name>
</gene>
<dbReference type="SUPFAM" id="SSF52317">
    <property type="entry name" value="Class I glutamine amidotransferase-like"/>
    <property type="match status" value="2"/>
</dbReference>
<keyword evidence="1" id="KW-1133">Transmembrane helix</keyword>
<keyword evidence="1" id="KW-0472">Membrane</keyword>
<feature type="transmembrane region" description="Helical" evidence="1">
    <location>
        <begin position="422"/>
        <end position="440"/>
    </location>
</feature>
<dbReference type="AlphaFoldDB" id="A0A1I3XAA6"/>
<dbReference type="InterPro" id="IPR052158">
    <property type="entry name" value="INH-QAR"/>
</dbReference>
<feature type="domain" description="DJ-1/PfpI" evidence="2">
    <location>
        <begin position="61"/>
        <end position="226"/>
    </location>
</feature>
<dbReference type="EMBL" id="FORT01000009">
    <property type="protein sequence ID" value="SFK16504.1"/>
    <property type="molecule type" value="Genomic_DNA"/>
</dbReference>
<dbReference type="Proteomes" id="UP000198915">
    <property type="component" value="Unassembled WGS sequence"/>
</dbReference>
<evidence type="ECO:0000256" key="1">
    <source>
        <dbReference type="SAM" id="Phobius"/>
    </source>
</evidence>
<keyword evidence="1" id="KW-0812">Transmembrane</keyword>
<feature type="transmembrane region" description="Helical" evidence="1">
    <location>
        <begin position="9"/>
        <end position="29"/>
    </location>
</feature>
<dbReference type="RefSeq" id="WP_092270130.1">
    <property type="nucleotide sequence ID" value="NZ_BJOE01000012.1"/>
</dbReference>
<accession>A0A1I3XAA6</accession>
<protein>
    <submittedName>
        <fullName evidence="3">DJ-1/PfpI family protein</fullName>
    </submittedName>
</protein>
<dbReference type="STRING" id="1884381.SAMN05518846_109141"/>